<gene>
    <name evidence="10" type="primary">HIP1R</name>
</gene>
<feature type="domain" description="ENTH" evidence="7">
    <location>
        <begin position="158"/>
        <end position="286"/>
    </location>
</feature>
<feature type="compositionally biased region" description="Basic and acidic residues" evidence="6">
    <location>
        <begin position="1184"/>
        <end position="1194"/>
    </location>
</feature>
<evidence type="ECO:0000256" key="1">
    <source>
        <dbReference type="ARBA" id="ARBA00004496"/>
    </source>
</evidence>
<dbReference type="InterPro" id="IPR032422">
    <property type="entry name" value="HIP1_clath-bd"/>
</dbReference>
<feature type="region of interest" description="Disordered" evidence="6">
    <location>
        <begin position="716"/>
        <end position="745"/>
    </location>
</feature>
<name>A0ABM4Q740_EQUPR</name>
<dbReference type="Gene3D" id="1.20.1410.10">
    <property type="entry name" value="I/LWEQ domain"/>
    <property type="match status" value="1"/>
</dbReference>
<dbReference type="Gene3D" id="6.10.250.920">
    <property type="match status" value="1"/>
</dbReference>
<protein>
    <submittedName>
        <fullName evidence="10">Huntingtin-interacting protein 1-related protein isoform X1</fullName>
    </submittedName>
</protein>
<dbReference type="GeneID" id="103549892"/>
<dbReference type="PANTHER" id="PTHR10407:SF10">
    <property type="entry name" value="HUNTINGTIN-INTERACTING PROTEIN 1-RELATED PROTEIN"/>
    <property type="match status" value="1"/>
</dbReference>
<comment type="similarity">
    <text evidence="2">Belongs to the SLA2 family.</text>
</comment>
<evidence type="ECO:0000259" key="7">
    <source>
        <dbReference type="PROSITE" id="PS50942"/>
    </source>
</evidence>
<evidence type="ECO:0000256" key="4">
    <source>
        <dbReference type="ARBA" id="ARBA00023203"/>
    </source>
</evidence>
<reference evidence="10" key="1">
    <citation type="submission" date="2025-08" db="UniProtKB">
        <authorList>
            <consortium name="RefSeq"/>
        </authorList>
    </citation>
    <scope>IDENTIFICATION</scope>
    <source>
        <tissue evidence="10">Blood</tissue>
    </source>
</reference>
<dbReference type="CDD" id="cd17014">
    <property type="entry name" value="ANTH_N_HIP1R"/>
    <property type="match status" value="1"/>
</dbReference>
<dbReference type="SUPFAM" id="SSF109885">
    <property type="entry name" value="I/LWEQ domain"/>
    <property type="match status" value="1"/>
</dbReference>
<dbReference type="InterPro" id="IPR035964">
    <property type="entry name" value="I/LWEQ_dom_sf"/>
</dbReference>
<feature type="coiled-coil region" evidence="5">
    <location>
        <begin position="1106"/>
        <end position="1142"/>
    </location>
</feature>
<dbReference type="InterPro" id="IPR030224">
    <property type="entry name" value="Sla2_fam"/>
</dbReference>
<dbReference type="Gene3D" id="1.25.40.90">
    <property type="match status" value="1"/>
</dbReference>
<comment type="subcellular location">
    <subcellularLocation>
        <location evidence="1">Cytoplasm</location>
    </subcellularLocation>
</comment>
<feature type="coiled-coil region" evidence="5">
    <location>
        <begin position="128"/>
        <end position="155"/>
    </location>
</feature>
<feature type="domain" description="I/LWEQ" evidence="8">
    <location>
        <begin position="906"/>
        <end position="1147"/>
    </location>
</feature>
<keyword evidence="3" id="KW-0963">Cytoplasm</keyword>
<feature type="coiled-coil region" evidence="5">
    <location>
        <begin position="491"/>
        <end position="669"/>
    </location>
</feature>
<dbReference type="RefSeq" id="XP_070485263.1">
    <property type="nucleotide sequence ID" value="XM_070629162.1"/>
</dbReference>
<dbReference type="PANTHER" id="PTHR10407">
    <property type="entry name" value="HUNTINGTIN INTERACTING PROTEIN 1"/>
    <property type="match status" value="1"/>
</dbReference>
<evidence type="ECO:0000256" key="5">
    <source>
        <dbReference type="SAM" id="Coils"/>
    </source>
</evidence>
<dbReference type="SMART" id="SM00307">
    <property type="entry name" value="ILWEQ"/>
    <property type="match status" value="1"/>
</dbReference>
<dbReference type="Pfam" id="PF01608">
    <property type="entry name" value="I_LWEQ"/>
    <property type="match status" value="1"/>
</dbReference>
<accession>A0ABM4Q740</accession>
<dbReference type="Gene3D" id="1.20.5.1700">
    <property type="match status" value="1"/>
</dbReference>
<keyword evidence="4" id="KW-0009">Actin-binding</keyword>
<dbReference type="SMART" id="SM00273">
    <property type="entry name" value="ENTH"/>
    <property type="match status" value="1"/>
</dbReference>
<dbReference type="PROSITE" id="PS50942">
    <property type="entry name" value="ENTH"/>
    <property type="match status" value="1"/>
</dbReference>
<dbReference type="SUPFAM" id="SSF48464">
    <property type="entry name" value="ENTH/VHS domain"/>
    <property type="match status" value="1"/>
</dbReference>
<evidence type="ECO:0000259" key="8">
    <source>
        <dbReference type="PROSITE" id="PS50945"/>
    </source>
</evidence>
<dbReference type="Proteomes" id="UP001652662">
    <property type="component" value="Chromosome 7"/>
</dbReference>
<evidence type="ECO:0000256" key="6">
    <source>
        <dbReference type="SAM" id="MobiDB-lite"/>
    </source>
</evidence>
<dbReference type="InterPro" id="IPR008942">
    <property type="entry name" value="ENTH_VHS"/>
</dbReference>
<evidence type="ECO:0000256" key="2">
    <source>
        <dbReference type="ARBA" id="ARBA00010135"/>
    </source>
</evidence>
<evidence type="ECO:0000313" key="10">
    <source>
        <dbReference type="RefSeq" id="XP_070485263.1"/>
    </source>
</evidence>
<keyword evidence="9" id="KW-1185">Reference proteome</keyword>
<feature type="compositionally biased region" description="Basic and acidic residues" evidence="6">
    <location>
        <begin position="727"/>
        <end position="743"/>
    </location>
</feature>
<feature type="region of interest" description="Disordered" evidence="6">
    <location>
        <begin position="1150"/>
        <end position="1203"/>
    </location>
</feature>
<proteinExistence type="inferred from homology"/>
<dbReference type="InterPro" id="IPR011417">
    <property type="entry name" value="ANTH_dom"/>
</dbReference>
<dbReference type="Pfam" id="PF07651">
    <property type="entry name" value="ANTH"/>
    <property type="match status" value="1"/>
</dbReference>
<organism evidence="9 10">
    <name type="scientific">Equus przewalskii</name>
    <name type="common">Przewalski's horse</name>
    <name type="synonym">Equus caballus przewalskii</name>
    <dbReference type="NCBI Taxonomy" id="9798"/>
    <lineage>
        <taxon>Eukaryota</taxon>
        <taxon>Metazoa</taxon>
        <taxon>Chordata</taxon>
        <taxon>Craniata</taxon>
        <taxon>Vertebrata</taxon>
        <taxon>Euteleostomi</taxon>
        <taxon>Mammalia</taxon>
        <taxon>Eutheria</taxon>
        <taxon>Laurasiatheria</taxon>
        <taxon>Perissodactyla</taxon>
        <taxon>Equidae</taxon>
        <taxon>Equus</taxon>
    </lineage>
</organism>
<dbReference type="PROSITE" id="PS50945">
    <property type="entry name" value="I_LWEQ"/>
    <property type="match status" value="1"/>
</dbReference>
<evidence type="ECO:0000313" key="9">
    <source>
        <dbReference type="Proteomes" id="UP001652662"/>
    </source>
</evidence>
<dbReference type="InterPro" id="IPR002558">
    <property type="entry name" value="ILWEQ_dom"/>
</dbReference>
<evidence type="ECO:0000256" key="3">
    <source>
        <dbReference type="ARBA" id="ARBA00022490"/>
    </source>
</evidence>
<dbReference type="InterPro" id="IPR013809">
    <property type="entry name" value="ENTH"/>
</dbReference>
<sequence length="1203" mass="135186">MNLSATFLAGRQNIASEVENSTIEKQRKELQLLIGELKDRDKELNDMVAVHQRQLLSWEEDRQKVLTLEERCSKLEGELHKRTEIIKSLTKKVKTLESNQMECQTVLQKTQLQLQEMVQKATHSSLLSEDLEARNENLSNTLMELSAQVGQLQAREQALTTMIKLKAISISKAINTQEAPVKEKHARRIILGTHHEKGAFTFWSYAIGLPLPSSSILSWKFCHVLHKVLRDGHPNVLHDCQRYRSNIREIGDLWGHLHDRYGQLVNVYTKLLLTKISFHLKHPQFPAGLEVTDEVLEKAAGTDVNNIFQLTVEMFDYMDCELKLSESVFRQLNTAIAVSQMSSGQCRLAPLIQVIQDCSHLYHYTVKLLFKLHSCLPADTLQGHRDRFHEQFHSLRNFFRRASDMLYFKRLIQIPRLPEGPPNFLRASALAEHIKPVVVIPEEAPEDEEPETLIEISTGPPAGEPVVVADLFEQTFGPPNGSVKDDRDLQIETLKREVETLHAELDKIKLEAQRYISQLKGQVNTLEAELEEQRKQKQKALVDNEQLRHELAQLRAAQLEGERNQGLREEAEKKASATEARYNKLKEKHSELINTHAELLRKNADTAKQLTVTQQSQEEVARVKEQLAFQMEQVKRESEMKLEEQSDQLEKLKRELEAKAGELVHVQEALSRTEQSGSELSSRLDTLSAEKDTLSSAMRQREADLLAAQNLVREKEEALSQEQQRNSQERGELQGRLADKESQEQGLRQRLLDEQFAVLRGTAAEAERILQDAVSKLDDPLHLRCTSSPDYLVSRAQAALEAVSALEKGHTLYLASRSDASALVAALTQFSHLTADTIVNGGATSHLAPTDPADRLIDTCRECGARALELVRQLQDQQALQQAQPGLVRNPLQGILQLGQELKPKSLDVRQEELGAMVDKEMAATSAAIEDAVQRIEDMMNQARHASSGVKLEVNERILNSCTDLMKAIRLLVTTSTSLQKEIVESGRGAATQQEFYAKNSRWTEGLISASKAVGWGATQLVESADKVVLHTGKYEELIVCSHEIAASTAQLVAASKVKADKHSPHLSRLQECSRTVNEMAANVVASTKSGQEQIEERDTMDFSGLSLIKLKKQEMETQVRVLELEKTLEAERVRLGELRKQHYVLAGVVGTPGEEEPGRPSPAPRSGTSKKPPLAQKPSVAPRQDHQLDKKDGIYPAQLVNY</sequence>
<keyword evidence="5" id="KW-0175">Coiled coil</keyword>
<dbReference type="Pfam" id="PF16515">
    <property type="entry name" value="HIP1_clath_bdg"/>
    <property type="match status" value="1"/>
</dbReference>